<dbReference type="PANTHER" id="PTHR11920">
    <property type="entry name" value="GUANYLYL CYCLASE"/>
    <property type="match status" value="1"/>
</dbReference>
<dbReference type="SUPFAM" id="SSF55073">
    <property type="entry name" value="Nucleotide cyclase"/>
    <property type="match status" value="1"/>
</dbReference>
<sequence length="904" mass="101564">MWLTYTKRKTKALYFVQSEFLFLIQIGMLLSIGSAVTLALSPSSATCGVTNWIASLGYVLQLIPLLIRILAINQLAASGKQMQRVRLNIWMLYGSVAATAALLVVFLIVWTLVDPPQEQLQYEMTDFETPNGETIVHVYDYCWSENQFWYYIHFGWKAVILLPACLIALLALRVKEDLNDTRNLAAVLFIRVLFLILMVSAGVLAQDNRSDLMGYWSLLVSLDTIASIIIYMLPKFCDSGEKLEADPLPDVFVHTTVALLDIVGFTAWCSVREPVQVFQFLEQLFQNFDKIAEDNGVYKVETVRESYVVATGVPKPQSDHAVLMSRFVYQYMKKMPKYLRKLEIQFGPDTSDMSLQAGLHSGPVTGGFLKGKGSRFQLFGDTVSTAILIQKCSTSGGVHLSEETAALLVKAGKKRWVLEREDKVETIEKGDMKTFWLVIGGLGSGMKYMERHEFTSFTSNALMTIGVGDSDSEGDDGDLASQECHIEWNVEVFTGLLKQIVARKAALSKGSSPGFDLNLCPLPTMPLVEVKEIIELPKFDRKAARRQREHMNAEVPEEVVRQLRQIITEISDLYNDNPFHNFSHASYVVMAISKYLHRIIAATEVDLGNTEDRLRSSIQAALHDHTYGITSDPLTHFACVFSALIHDVDHPGVPNSQLIKENKTVALKYQNRSVAEQKSLDIGMALLNEDRFASLRATICAGPEEVQRFRALVVNSVMATDLGDKELKALRNGHWEKAFANSDTSTDVSSTVSSSNSVDEEYQKPGHEKQEAINRKTTIVIEHLIQAADVAHMSQHWKIYRKWNERLFRETYKAYREGRAATNPADGWYKGDIGFFDFYIIPLCQKLSDCGVFGPTSAENLNYATSNRNMWVKEGEAITAEMLAKVEQEYMQEQAVPADELVEV</sequence>
<dbReference type="PROSITE" id="PS50259">
    <property type="entry name" value="G_PROTEIN_RECEP_F3_4"/>
    <property type="match status" value="1"/>
</dbReference>
<dbReference type="Pfam" id="PF00003">
    <property type="entry name" value="7tm_3"/>
    <property type="match status" value="1"/>
</dbReference>
<evidence type="ECO:0000256" key="8">
    <source>
        <dbReference type="SAM" id="Phobius"/>
    </source>
</evidence>
<evidence type="ECO:0000259" key="9">
    <source>
        <dbReference type="PROSITE" id="PS50125"/>
    </source>
</evidence>
<dbReference type="Pfam" id="PF00233">
    <property type="entry name" value="PDEase_I"/>
    <property type="match status" value="1"/>
</dbReference>
<dbReference type="GO" id="GO:0004383">
    <property type="term" value="F:guanylate cyclase activity"/>
    <property type="evidence" value="ECO:0007669"/>
    <property type="project" value="TreeGrafter"/>
</dbReference>
<keyword evidence="5 8" id="KW-0472">Membrane</keyword>
<keyword evidence="6" id="KW-0456">Lyase</keyword>
<feature type="domain" description="PDEase" evidence="11">
    <location>
        <begin position="489"/>
        <end position="722"/>
    </location>
</feature>
<keyword evidence="2 8" id="KW-0812">Transmembrane</keyword>
<evidence type="ECO:0000256" key="4">
    <source>
        <dbReference type="ARBA" id="ARBA00022989"/>
    </source>
</evidence>
<feature type="domain" description="Guanylate cyclase" evidence="9">
    <location>
        <begin position="256"/>
        <end position="390"/>
    </location>
</feature>
<dbReference type="InterPro" id="IPR017978">
    <property type="entry name" value="GPCR_3_C"/>
</dbReference>
<dbReference type="PROSITE" id="PS50125">
    <property type="entry name" value="GUANYLATE_CYCLASE_2"/>
    <property type="match status" value="1"/>
</dbReference>
<feature type="domain" description="G-protein coupled receptors family 3 profile" evidence="10">
    <location>
        <begin position="1"/>
        <end position="200"/>
    </location>
</feature>
<feature type="compositionally biased region" description="Low complexity" evidence="7">
    <location>
        <begin position="742"/>
        <end position="757"/>
    </location>
</feature>
<keyword evidence="4 8" id="KW-1133">Transmembrane helix</keyword>
<feature type="transmembrane region" description="Helical" evidence="8">
    <location>
        <begin position="92"/>
        <end position="113"/>
    </location>
</feature>
<dbReference type="Pfam" id="PF00211">
    <property type="entry name" value="Guanylate_cyc"/>
    <property type="match status" value="1"/>
</dbReference>
<accession>A0A9N8EMS3</accession>
<dbReference type="Gene3D" id="3.30.70.1230">
    <property type="entry name" value="Nucleotide cyclase"/>
    <property type="match status" value="1"/>
</dbReference>
<dbReference type="InterPro" id="IPR002073">
    <property type="entry name" value="PDEase_catalytic_dom"/>
</dbReference>
<evidence type="ECO:0000313" key="12">
    <source>
        <dbReference type="EMBL" id="CAB9521809.1"/>
    </source>
</evidence>
<evidence type="ECO:0000256" key="2">
    <source>
        <dbReference type="ARBA" id="ARBA00022692"/>
    </source>
</evidence>
<gene>
    <name evidence="12" type="ORF">SEMRO_1235_G254960.1</name>
</gene>
<dbReference type="InterPro" id="IPR050401">
    <property type="entry name" value="Cyclic_nucleotide_synthase"/>
</dbReference>
<dbReference type="CDD" id="cd07302">
    <property type="entry name" value="CHD"/>
    <property type="match status" value="1"/>
</dbReference>
<feature type="transmembrane region" description="Helical" evidence="8">
    <location>
        <begin position="148"/>
        <end position="172"/>
    </location>
</feature>
<dbReference type="Proteomes" id="UP001153069">
    <property type="component" value="Unassembled WGS sequence"/>
</dbReference>
<evidence type="ECO:0000259" key="11">
    <source>
        <dbReference type="PROSITE" id="PS51845"/>
    </source>
</evidence>
<dbReference type="GO" id="GO:0001653">
    <property type="term" value="F:peptide receptor activity"/>
    <property type="evidence" value="ECO:0007669"/>
    <property type="project" value="TreeGrafter"/>
</dbReference>
<evidence type="ECO:0000256" key="1">
    <source>
        <dbReference type="ARBA" id="ARBA00004141"/>
    </source>
</evidence>
<keyword evidence="12" id="KW-0675">Receptor</keyword>
<keyword evidence="13" id="KW-1185">Reference proteome</keyword>
<proteinExistence type="predicted"/>
<evidence type="ECO:0000313" key="13">
    <source>
        <dbReference type="Proteomes" id="UP001153069"/>
    </source>
</evidence>
<feature type="transmembrane region" description="Helical" evidence="8">
    <location>
        <begin position="20"/>
        <end position="40"/>
    </location>
</feature>
<dbReference type="PROSITE" id="PS51845">
    <property type="entry name" value="PDEASE_I_2"/>
    <property type="match status" value="1"/>
</dbReference>
<dbReference type="GO" id="GO:0004114">
    <property type="term" value="F:3',5'-cyclic-nucleotide phosphodiesterase activity"/>
    <property type="evidence" value="ECO:0007669"/>
    <property type="project" value="InterPro"/>
</dbReference>
<reference evidence="12" key="1">
    <citation type="submission" date="2020-06" db="EMBL/GenBank/DDBJ databases">
        <authorList>
            <consortium name="Plant Systems Biology data submission"/>
        </authorList>
    </citation>
    <scope>NUCLEOTIDE SEQUENCE</scope>
    <source>
        <strain evidence="12">D6</strain>
    </source>
</reference>
<dbReference type="InterPro" id="IPR001054">
    <property type="entry name" value="A/G_cyclase"/>
</dbReference>
<evidence type="ECO:0000256" key="5">
    <source>
        <dbReference type="ARBA" id="ARBA00023136"/>
    </source>
</evidence>
<organism evidence="12 13">
    <name type="scientific">Seminavis robusta</name>
    <dbReference type="NCBI Taxonomy" id="568900"/>
    <lineage>
        <taxon>Eukaryota</taxon>
        <taxon>Sar</taxon>
        <taxon>Stramenopiles</taxon>
        <taxon>Ochrophyta</taxon>
        <taxon>Bacillariophyta</taxon>
        <taxon>Bacillariophyceae</taxon>
        <taxon>Bacillariophycidae</taxon>
        <taxon>Naviculales</taxon>
        <taxon>Naviculaceae</taxon>
        <taxon>Seminavis</taxon>
    </lineage>
</organism>
<dbReference type="GO" id="GO:0004016">
    <property type="term" value="F:adenylate cyclase activity"/>
    <property type="evidence" value="ECO:0007669"/>
    <property type="project" value="TreeGrafter"/>
</dbReference>
<feature type="region of interest" description="Disordered" evidence="7">
    <location>
        <begin position="742"/>
        <end position="769"/>
    </location>
</feature>
<dbReference type="GO" id="GO:0035556">
    <property type="term" value="P:intracellular signal transduction"/>
    <property type="evidence" value="ECO:0007669"/>
    <property type="project" value="InterPro"/>
</dbReference>
<dbReference type="GO" id="GO:0004930">
    <property type="term" value="F:G protein-coupled receptor activity"/>
    <property type="evidence" value="ECO:0007669"/>
    <property type="project" value="InterPro"/>
</dbReference>
<dbReference type="GO" id="GO:0000166">
    <property type="term" value="F:nucleotide binding"/>
    <property type="evidence" value="ECO:0007669"/>
    <property type="project" value="UniProtKB-KW"/>
</dbReference>
<dbReference type="InterPro" id="IPR036971">
    <property type="entry name" value="PDEase_catalytic_dom_sf"/>
</dbReference>
<dbReference type="GO" id="GO:0007168">
    <property type="term" value="P:receptor guanylyl cyclase signaling pathway"/>
    <property type="evidence" value="ECO:0007669"/>
    <property type="project" value="TreeGrafter"/>
</dbReference>
<keyword evidence="3" id="KW-0547">Nucleotide-binding</keyword>
<dbReference type="OrthoDB" id="546632at2759"/>
<evidence type="ECO:0000259" key="10">
    <source>
        <dbReference type="PROSITE" id="PS50259"/>
    </source>
</evidence>
<comment type="caution">
    <text evidence="12">The sequence shown here is derived from an EMBL/GenBank/DDBJ whole genome shotgun (WGS) entry which is preliminary data.</text>
</comment>
<dbReference type="PANTHER" id="PTHR11920:SF335">
    <property type="entry name" value="GUANYLATE CYCLASE"/>
    <property type="match status" value="1"/>
</dbReference>
<dbReference type="EMBL" id="CAICTM010001233">
    <property type="protein sequence ID" value="CAB9521809.1"/>
    <property type="molecule type" value="Genomic_DNA"/>
</dbReference>
<dbReference type="SUPFAM" id="SSF109604">
    <property type="entry name" value="HD-domain/PDEase-like"/>
    <property type="match status" value="1"/>
</dbReference>
<protein>
    <submittedName>
        <fullName evidence="12">Receptor-type guanylate cyclase gcy</fullName>
    </submittedName>
</protein>
<evidence type="ECO:0000256" key="3">
    <source>
        <dbReference type="ARBA" id="ARBA00022741"/>
    </source>
</evidence>
<evidence type="ECO:0000256" key="7">
    <source>
        <dbReference type="SAM" id="MobiDB-lite"/>
    </source>
</evidence>
<feature type="transmembrane region" description="Helical" evidence="8">
    <location>
        <begin position="52"/>
        <end position="71"/>
    </location>
</feature>
<comment type="subcellular location">
    <subcellularLocation>
        <location evidence="1">Membrane</location>
        <topology evidence="1">Multi-pass membrane protein</topology>
    </subcellularLocation>
</comment>
<name>A0A9N8EMS3_9STRA</name>
<dbReference type="GO" id="GO:0005886">
    <property type="term" value="C:plasma membrane"/>
    <property type="evidence" value="ECO:0007669"/>
    <property type="project" value="TreeGrafter"/>
</dbReference>
<feature type="transmembrane region" description="Helical" evidence="8">
    <location>
        <begin position="184"/>
        <end position="206"/>
    </location>
</feature>
<dbReference type="Gene3D" id="1.10.1300.10">
    <property type="entry name" value="3'5'-cyclic nucleotide phosphodiesterase, catalytic domain"/>
    <property type="match status" value="1"/>
</dbReference>
<dbReference type="InterPro" id="IPR029787">
    <property type="entry name" value="Nucleotide_cyclase"/>
</dbReference>
<dbReference type="AlphaFoldDB" id="A0A9N8EMS3"/>
<dbReference type="SMART" id="SM00044">
    <property type="entry name" value="CYCc"/>
    <property type="match status" value="1"/>
</dbReference>
<evidence type="ECO:0000256" key="6">
    <source>
        <dbReference type="ARBA" id="ARBA00023239"/>
    </source>
</evidence>